<sequence>MINQQPVMPPLPPPPPPPPAPMEVKDPESGVEDADPPPPPPHTSMARPARIPWRHGFQEHYIDRIHYSRVARACPENEHRIIPTNMDFMDHVIYAEMPIHQEPYYHPNISRGQWEPQW</sequence>
<evidence type="ECO:0000313" key="2">
    <source>
        <dbReference type="Proteomes" id="UP001062846"/>
    </source>
</evidence>
<proteinExistence type="predicted"/>
<name>A0ACC0Q496_RHOML</name>
<dbReference type="EMBL" id="CM046388">
    <property type="protein sequence ID" value="KAI8572271.1"/>
    <property type="molecule type" value="Genomic_DNA"/>
</dbReference>
<keyword evidence="2" id="KW-1185">Reference proteome</keyword>
<gene>
    <name evidence="1" type="ORF">RHMOL_Rhmol01G0185100</name>
</gene>
<comment type="caution">
    <text evidence="1">The sequence shown here is derived from an EMBL/GenBank/DDBJ whole genome shotgun (WGS) entry which is preliminary data.</text>
</comment>
<protein>
    <submittedName>
        <fullName evidence="1">Uncharacterized protein</fullName>
    </submittedName>
</protein>
<evidence type="ECO:0000313" key="1">
    <source>
        <dbReference type="EMBL" id="KAI8572271.1"/>
    </source>
</evidence>
<reference evidence="1" key="1">
    <citation type="submission" date="2022-02" db="EMBL/GenBank/DDBJ databases">
        <title>Plant Genome Project.</title>
        <authorList>
            <person name="Zhang R.-G."/>
        </authorList>
    </citation>
    <scope>NUCLEOTIDE SEQUENCE</scope>
    <source>
        <strain evidence="1">AT1</strain>
    </source>
</reference>
<organism evidence="1 2">
    <name type="scientific">Rhododendron molle</name>
    <name type="common">Chinese azalea</name>
    <name type="synonym">Azalea mollis</name>
    <dbReference type="NCBI Taxonomy" id="49168"/>
    <lineage>
        <taxon>Eukaryota</taxon>
        <taxon>Viridiplantae</taxon>
        <taxon>Streptophyta</taxon>
        <taxon>Embryophyta</taxon>
        <taxon>Tracheophyta</taxon>
        <taxon>Spermatophyta</taxon>
        <taxon>Magnoliopsida</taxon>
        <taxon>eudicotyledons</taxon>
        <taxon>Gunneridae</taxon>
        <taxon>Pentapetalae</taxon>
        <taxon>asterids</taxon>
        <taxon>Ericales</taxon>
        <taxon>Ericaceae</taxon>
        <taxon>Ericoideae</taxon>
        <taxon>Rhodoreae</taxon>
        <taxon>Rhododendron</taxon>
    </lineage>
</organism>
<accession>A0ACC0Q496</accession>
<dbReference type="Proteomes" id="UP001062846">
    <property type="component" value="Chromosome 1"/>
</dbReference>